<sequence>MNVTVDGWLSDDPISGDTPESDLLGMEGFVESSFGLLKRIRSQSESSVIALIGPWGAGKTSVLNLLTSKLDGIPAGTGSDWVVINFNPWHYQDLPSLQEGFFRELDKSVPSGKSWKKVRNSISGFSRSIAPISSLASLAGIDPSKAVAGVAELIAAAPSVAETRRAAEIAMRKAGKPVLMILDDLDRLAPEELLLVFKLIRLIGRLPNIYYLVSYDEETLLDVLSRTGLVGAEDPRRAINYLEKIVQVRLDLPPLRAEQTSSWVDEAVNSFASRFSLSPSPEELNRFTRAYRGHIRHRLDTPRAIKRYFGQIDAFFGQVRDEVDWVDFLLVSWLRTAEPLVYDLMIRERDELLGTSDAVMNAHGLFGIREKTGKDHWSAKLTASRVSENHVDGVAYVLGLLFPRFQSAWHEPQTEHSPRAKAGRISNPDYFDRFVSFQVPDGDISDVLVRTAYQQIIDGVSGPQLLRVGSEFAAKTDILVDKLENLFEERKQGGVQLLEWLASHYSLLGDEYDLVTPRTRVQYASQRVYLSLPATDVVAALESAAQHEEGLALASFWIYAATGTDRFLIQDTPERQAAYADAQVRFLQLVQEDFDRHRNLSPLDFPVHVWNLIWDWIRLDEDGARIWLQAAIREEAWPLLDVAGSFVVAQSSVGSAGAKRTLRSLELETLDRMIGLNRVYESLGSDMEDVDDSPPNISDVTPNSRRQFALKMLKKEWLKSQSEGEGFL</sequence>
<comment type="caution">
    <text evidence="2">The sequence shown here is derived from an EMBL/GenBank/DDBJ whole genome shotgun (WGS) entry which is preliminary data.</text>
</comment>
<dbReference type="Pfam" id="PF07693">
    <property type="entry name" value="KAP_NTPase"/>
    <property type="match status" value="1"/>
</dbReference>
<reference evidence="3" key="1">
    <citation type="journal article" date="2019" name="Int. J. Syst. Evol. Microbiol.">
        <title>The Global Catalogue of Microorganisms (GCM) 10K type strain sequencing project: providing services to taxonomists for standard genome sequencing and annotation.</title>
        <authorList>
            <consortium name="The Broad Institute Genomics Platform"/>
            <consortium name="The Broad Institute Genome Sequencing Center for Infectious Disease"/>
            <person name="Wu L."/>
            <person name="Ma J."/>
        </authorList>
    </citation>
    <scope>NUCLEOTIDE SEQUENCE [LARGE SCALE GENOMIC DNA]</scope>
    <source>
        <strain evidence="3">PJ61</strain>
    </source>
</reference>
<organism evidence="2 3">
    <name type="scientific">Arthrobacter sedimenti</name>
    <dbReference type="NCBI Taxonomy" id="2694931"/>
    <lineage>
        <taxon>Bacteria</taxon>
        <taxon>Bacillati</taxon>
        <taxon>Actinomycetota</taxon>
        <taxon>Actinomycetes</taxon>
        <taxon>Micrococcales</taxon>
        <taxon>Micrococcaceae</taxon>
        <taxon>Arthrobacter</taxon>
    </lineage>
</organism>
<evidence type="ECO:0000313" key="2">
    <source>
        <dbReference type="EMBL" id="MFC4394667.1"/>
    </source>
</evidence>
<evidence type="ECO:0000259" key="1">
    <source>
        <dbReference type="Pfam" id="PF07693"/>
    </source>
</evidence>
<dbReference type="SUPFAM" id="SSF52540">
    <property type="entry name" value="P-loop containing nucleoside triphosphate hydrolases"/>
    <property type="match status" value="1"/>
</dbReference>
<dbReference type="Gene3D" id="3.40.50.300">
    <property type="entry name" value="P-loop containing nucleotide triphosphate hydrolases"/>
    <property type="match status" value="1"/>
</dbReference>
<accession>A0ABV8WDB3</accession>
<dbReference type="RefSeq" id="WP_376976098.1">
    <property type="nucleotide sequence ID" value="NZ_JBHSDQ010000001.1"/>
</dbReference>
<feature type="domain" description="KAP NTPase" evidence="1">
    <location>
        <begin position="42"/>
        <end position="313"/>
    </location>
</feature>
<dbReference type="InterPro" id="IPR027417">
    <property type="entry name" value="P-loop_NTPase"/>
</dbReference>
<dbReference type="Proteomes" id="UP001595778">
    <property type="component" value="Unassembled WGS sequence"/>
</dbReference>
<protein>
    <submittedName>
        <fullName evidence="2">P-loop NTPase fold protein</fullName>
    </submittedName>
</protein>
<dbReference type="InterPro" id="IPR011646">
    <property type="entry name" value="KAP_P-loop"/>
</dbReference>
<gene>
    <name evidence="2" type="ORF">ACFO0G_01075</name>
</gene>
<proteinExistence type="predicted"/>
<name>A0ABV8WDB3_9MICC</name>
<evidence type="ECO:0000313" key="3">
    <source>
        <dbReference type="Proteomes" id="UP001595778"/>
    </source>
</evidence>
<dbReference type="EMBL" id="JBHSDQ010000001">
    <property type="protein sequence ID" value="MFC4394667.1"/>
    <property type="molecule type" value="Genomic_DNA"/>
</dbReference>
<keyword evidence="3" id="KW-1185">Reference proteome</keyword>